<dbReference type="SUPFAM" id="SSF109604">
    <property type="entry name" value="HD-domain/PDEase-like"/>
    <property type="match status" value="1"/>
</dbReference>
<feature type="binding site" evidence="5">
    <location>
        <position position="285"/>
    </location>
    <ligand>
        <name>Zn(2+)</name>
        <dbReference type="ChEBI" id="CHEBI:29105"/>
        <label>1</label>
    </ligand>
</feature>
<evidence type="ECO:0000256" key="7">
    <source>
        <dbReference type="SAM" id="MobiDB-lite"/>
    </source>
</evidence>
<gene>
    <name evidence="9" type="ORF">SRAS04492_LOCUS2415</name>
</gene>
<organism evidence="9">
    <name type="scientific">Strombidium rassoulzadegani</name>
    <dbReference type="NCBI Taxonomy" id="1082188"/>
    <lineage>
        <taxon>Eukaryota</taxon>
        <taxon>Sar</taxon>
        <taxon>Alveolata</taxon>
        <taxon>Ciliophora</taxon>
        <taxon>Intramacronucleata</taxon>
        <taxon>Spirotrichea</taxon>
        <taxon>Oligotrichia</taxon>
        <taxon>Strombidiidae</taxon>
        <taxon>Strombidium</taxon>
    </lineage>
</organism>
<feature type="domain" description="PDEase" evidence="8">
    <location>
        <begin position="38"/>
        <end position="380"/>
    </location>
</feature>
<proteinExistence type="inferred from homology"/>
<dbReference type="PROSITE" id="PS51845">
    <property type="entry name" value="PDEASE_I_2"/>
    <property type="match status" value="1"/>
</dbReference>
<evidence type="ECO:0000256" key="5">
    <source>
        <dbReference type="PIRSR" id="PIRSR623088-3"/>
    </source>
</evidence>
<feature type="binding site" evidence="4">
    <location>
        <position position="285"/>
    </location>
    <ligand>
        <name>AMP</name>
        <dbReference type="ChEBI" id="CHEBI:456215"/>
    </ligand>
</feature>
<sequence>MIDLKKNDINVPEESLQDSKHSQALSKLKNDQLDFLVTPELLESLLQKHQGFFEGVNSFDFDIFEFQAKVGRKMQMPFMATTLLRQNNLQQVVDFQKYLQFFAQVYNRYNRHVQYHNDLHGSDVAQHAHFILQTQKLGALAQFNDLDTLSLLVAALCHDVQHDGFNNKYHKTTNSEVCQMYGDEHIQENLHAAQTLKLLENPDCDFLSGKFSRGDVKTIKKRIAQSIIFTDIATMKKLREEFQTHLDLNAIVDGANQAKIIDNSSPLATEKTKQLVCSTVLHACDISTNLREFQTSLTWTDLLFQEFFHQGDMEKQQGLEVSMMCDRETTKIASGQAGFIQFVILPIFKQMAQVVPNIAKVQIASGNRNIDLWKARAEFLDARSIKKLQAESSDKKEATKPLALKQKGEPLASVEESQEDLKQSV</sequence>
<dbReference type="SMART" id="SM00471">
    <property type="entry name" value="HDc"/>
    <property type="match status" value="1"/>
</dbReference>
<evidence type="ECO:0000256" key="4">
    <source>
        <dbReference type="PIRSR" id="PIRSR623088-2"/>
    </source>
</evidence>
<feature type="binding site" evidence="5">
    <location>
        <position position="120"/>
    </location>
    <ligand>
        <name>Zn(2+)</name>
        <dbReference type="ChEBI" id="CHEBI:29105"/>
        <label>1</label>
    </ligand>
</feature>
<accession>A0A7S3FWE1</accession>
<evidence type="ECO:0000259" key="8">
    <source>
        <dbReference type="PROSITE" id="PS51845"/>
    </source>
</evidence>
<dbReference type="GO" id="GO:0004114">
    <property type="term" value="F:3',5'-cyclic-nucleotide phosphodiesterase activity"/>
    <property type="evidence" value="ECO:0007669"/>
    <property type="project" value="InterPro"/>
</dbReference>
<dbReference type="AlphaFoldDB" id="A0A7S3FWE1"/>
<evidence type="ECO:0000256" key="1">
    <source>
        <dbReference type="ARBA" id="ARBA00022723"/>
    </source>
</evidence>
<dbReference type="GO" id="GO:0007165">
    <property type="term" value="P:signal transduction"/>
    <property type="evidence" value="ECO:0007669"/>
    <property type="project" value="InterPro"/>
</dbReference>
<feature type="binding site" evidence="4">
    <location>
        <position position="336"/>
    </location>
    <ligand>
        <name>AMP</name>
        <dbReference type="ChEBI" id="CHEBI:456215"/>
    </ligand>
</feature>
<feature type="binding site" evidence="4">
    <location>
        <begin position="116"/>
        <end position="120"/>
    </location>
    <ligand>
        <name>AMP</name>
        <dbReference type="ChEBI" id="CHEBI:456215"/>
    </ligand>
</feature>
<dbReference type="InterPro" id="IPR023174">
    <property type="entry name" value="PDEase_CS"/>
</dbReference>
<evidence type="ECO:0000313" key="9">
    <source>
        <dbReference type="EMBL" id="CAE0230621.1"/>
    </source>
</evidence>
<dbReference type="Pfam" id="PF00233">
    <property type="entry name" value="PDEase_I"/>
    <property type="match status" value="1"/>
</dbReference>
<feature type="binding site" evidence="5">
    <location>
        <position position="159"/>
    </location>
    <ligand>
        <name>Zn(2+)</name>
        <dbReference type="ChEBI" id="CHEBI:29105"/>
        <label>2</label>
    </ligand>
</feature>
<evidence type="ECO:0000256" key="6">
    <source>
        <dbReference type="RuleBase" id="RU363067"/>
    </source>
</evidence>
<name>A0A7S3FWE1_9SPIT</name>
<feature type="binding site" evidence="5">
    <location>
        <position position="158"/>
    </location>
    <ligand>
        <name>Zn(2+)</name>
        <dbReference type="ChEBI" id="CHEBI:29105"/>
        <label>1</label>
    </ligand>
</feature>
<evidence type="ECO:0000256" key="2">
    <source>
        <dbReference type="ARBA" id="ARBA00022801"/>
    </source>
</evidence>
<dbReference type="PROSITE" id="PS00126">
    <property type="entry name" value="PDEASE_I_1"/>
    <property type="match status" value="1"/>
</dbReference>
<dbReference type="InterPro" id="IPR003607">
    <property type="entry name" value="HD/PDEase_dom"/>
</dbReference>
<feature type="compositionally biased region" description="Basic and acidic residues" evidence="7">
    <location>
        <begin position="390"/>
        <end position="399"/>
    </location>
</feature>
<dbReference type="InterPro" id="IPR036971">
    <property type="entry name" value="PDEase_catalytic_dom_sf"/>
</dbReference>
<dbReference type="Gene3D" id="1.10.1300.10">
    <property type="entry name" value="3'5'-cyclic nucleotide phosphodiesterase, catalytic domain"/>
    <property type="match status" value="1"/>
</dbReference>
<reference evidence="9" key="1">
    <citation type="submission" date="2021-01" db="EMBL/GenBank/DDBJ databases">
        <authorList>
            <person name="Corre E."/>
            <person name="Pelletier E."/>
            <person name="Niang G."/>
            <person name="Scheremetjew M."/>
            <person name="Finn R."/>
            <person name="Kale V."/>
            <person name="Holt S."/>
            <person name="Cochrane G."/>
            <person name="Meng A."/>
            <person name="Brown T."/>
            <person name="Cohen L."/>
        </authorList>
    </citation>
    <scope>NUCLEOTIDE SEQUENCE</scope>
    <source>
        <strain evidence="9">Ras09</strain>
    </source>
</reference>
<dbReference type="InterPro" id="IPR002073">
    <property type="entry name" value="PDEase_catalytic_dom"/>
</dbReference>
<dbReference type="InterPro" id="IPR023088">
    <property type="entry name" value="PDEase"/>
</dbReference>
<comment type="cofactor">
    <cofactor evidence="6">
        <name>a divalent metal cation</name>
        <dbReference type="ChEBI" id="CHEBI:60240"/>
    </cofactor>
    <text evidence="6">Binds 2 divalent metal cations per subunit. Site 1 may preferentially bind zinc ions, while site 2 has a preference for magnesium and/or manganese ions.</text>
</comment>
<dbReference type="PANTHER" id="PTHR11347">
    <property type="entry name" value="CYCLIC NUCLEOTIDE PHOSPHODIESTERASE"/>
    <property type="match status" value="1"/>
</dbReference>
<comment type="similarity">
    <text evidence="6">Belongs to the cyclic nucleotide phosphodiesterase family.</text>
</comment>
<dbReference type="PRINTS" id="PR00387">
    <property type="entry name" value="PDIESTERASE1"/>
</dbReference>
<feature type="active site" description="Proton donor" evidence="3">
    <location>
        <position position="116"/>
    </location>
</feature>
<feature type="region of interest" description="Disordered" evidence="7">
    <location>
        <begin position="390"/>
        <end position="425"/>
    </location>
</feature>
<keyword evidence="1 5" id="KW-0479">Metal-binding</keyword>
<evidence type="ECO:0000256" key="3">
    <source>
        <dbReference type="PIRSR" id="PIRSR623088-1"/>
    </source>
</evidence>
<feature type="binding site" evidence="5">
    <location>
        <position position="159"/>
    </location>
    <ligand>
        <name>Zn(2+)</name>
        <dbReference type="ChEBI" id="CHEBI:29105"/>
        <label>1</label>
    </ligand>
</feature>
<feature type="binding site" evidence="4">
    <location>
        <position position="159"/>
    </location>
    <ligand>
        <name>AMP</name>
        <dbReference type="ChEBI" id="CHEBI:456215"/>
    </ligand>
</feature>
<dbReference type="CDD" id="cd00077">
    <property type="entry name" value="HDc"/>
    <property type="match status" value="1"/>
</dbReference>
<dbReference type="EC" id="3.1.4.-" evidence="6"/>
<dbReference type="GO" id="GO:0046872">
    <property type="term" value="F:metal ion binding"/>
    <property type="evidence" value="ECO:0007669"/>
    <property type="project" value="UniProtKB-KW"/>
</dbReference>
<keyword evidence="2 6" id="KW-0378">Hydrolase</keyword>
<protein>
    <recommendedName>
        <fullName evidence="6">Phosphodiesterase</fullName>
        <ecNumber evidence="6">3.1.4.-</ecNumber>
    </recommendedName>
</protein>
<dbReference type="EMBL" id="HBIA01004601">
    <property type="protein sequence ID" value="CAE0230621.1"/>
    <property type="molecule type" value="Transcribed_RNA"/>
</dbReference>